<evidence type="ECO:0000256" key="1">
    <source>
        <dbReference type="ARBA" id="ARBA00004123"/>
    </source>
</evidence>
<accession>A0A1Z5KEV1</accession>
<dbReference type="SUPFAM" id="SSF46785">
    <property type="entry name" value="Winged helix' DNA-binding domain"/>
    <property type="match status" value="1"/>
</dbReference>
<dbReference type="AlphaFoldDB" id="A0A1Z5KEV1"/>
<dbReference type="EMBL" id="BDSP01000213">
    <property type="protein sequence ID" value="GAX24769.1"/>
    <property type="molecule type" value="Genomic_DNA"/>
</dbReference>
<feature type="domain" description="HSF-type DNA-binding" evidence="8">
    <location>
        <begin position="9"/>
        <end position="106"/>
    </location>
</feature>
<dbReference type="SMART" id="SM00415">
    <property type="entry name" value="HSF"/>
    <property type="match status" value="1"/>
</dbReference>
<proteinExistence type="inferred from homology"/>
<evidence type="ECO:0000256" key="5">
    <source>
        <dbReference type="ARBA" id="ARBA00023242"/>
    </source>
</evidence>
<dbReference type="PRINTS" id="PR00056">
    <property type="entry name" value="HSFDOMAIN"/>
</dbReference>
<keyword evidence="7" id="KW-0175">Coiled coil</keyword>
<gene>
    <name evidence="9" type="ORF">FisN_4Hu327</name>
</gene>
<evidence type="ECO:0000313" key="10">
    <source>
        <dbReference type="Proteomes" id="UP000198406"/>
    </source>
</evidence>
<dbReference type="InterPro" id="IPR036388">
    <property type="entry name" value="WH-like_DNA-bd_sf"/>
</dbReference>
<sequence>METTPFESTPAMFLRKTYELVNTCDPNVATWSDDGLSFVIEDIMTFQNEFVPRYFNHQKMSSFVRQLNLYGFRKVKWDDLTEHGVAFHHPYFQRDRPDLLRCIRKGGAPPRTAAGVEDLRQEVERLQRQLDNTRSELRGLQSIVQRILPQPVSEAPSIGSPLTTCEPSGGLSGLRPELWSVGPNYVDLPIEEELCLS</sequence>
<keyword evidence="5" id="KW-0539">Nucleus</keyword>
<evidence type="ECO:0000256" key="4">
    <source>
        <dbReference type="ARBA" id="ARBA00023163"/>
    </source>
</evidence>
<protein>
    <recommendedName>
        <fullName evidence="8">HSF-type DNA-binding domain-containing protein</fullName>
    </recommendedName>
</protein>
<dbReference type="Gene3D" id="1.10.10.10">
    <property type="entry name" value="Winged helix-like DNA-binding domain superfamily/Winged helix DNA-binding domain"/>
    <property type="match status" value="1"/>
</dbReference>
<dbReference type="GO" id="GO:0005634">
    <property type="term" value="C:nucleus"/>
    <property type="evidence" value="ECO:0007669"/>
    <property type="project" value="UniProtKB-SubCell"/>
</dbReference>
<dbReference type="InterPro" id="IPR036390">
    <property type="entry name" value="WH_DNA-bd_sf"/>
</dbReference>
<feature type="coiled-coil region" evidence="7">
    <location>
        <begin position="116"/>
        <end position="143"/>
    </location>
</feature>
<dbReference type="InParanoid" id="A0A1Z5KEV1"/>
<dbReference type="GO" id="GO:0003700">
    <property type="term" value="F:DNA-binding transcription factor activity"/>
    <property type="evidence" value="ECO:0007669"/>
    <property type="project" value="InterPro"/>
</dbReference>
<keyword evidence="10" id="KW-1185">Reference proteome</keyword>
<evidence type="ECO:0000256" key="7">
    <source>
        <dbReference type="SAM" id="Coils"/>
    </source>
</evidence>
<comment type="similarity">
    <text evidence="6">Belongs to the HSF family.</text>
</comment>
<dbReference type="Pfam" id="PF00447">
    <property type="entry name" value="HSF_DNA-bind"/>
    <property type="match status" value="1"/>
</dbReference>
<dbReference type="OrthoDB" id="46489at2759"/>
<evidence type="ECO:0000256" key="3">
    <source>
        <dbReference type="ARBA" id="ARBA00023125"/>
    </source>
</evidence>
<evidence type="ECO:0000259" key="8">
    <source>
        <dbReference type="SMART" id="SM00415"/>
    </source>
</evidence>
<dbReference type="PANTHER" id="PTHR10015">
    <property type="entry name" value="HEAT SHOCK TRANSCRIPTION FACTOR"/>
    <property type="match status" value="1"/>
</dbReference>
<keyword evidence="3" id="KW-0238">DNA-binding</keyword>
<keyword evidence="4" id="KW-0804">Transcription</keyword>
<evidence type="ECO:0000256" key="2">
    <source>
        <dbReference type="ARBA" id="ARBA00023015"/>
    </source>
</evidence>
<organism evidence="9 10">
    <name type="scientific">Fistulifera solaris</name>
    <name type="common">Oleaginous diatom</name>
    <dbReference type="NCBI Taxonomy" id="1519565"/>
    <lineage>
        <taxon>Eukaryota</taxon>
        <taxon>Sar</taxon>
        <taxon>Stramenopiles</taxon>
        <taxon>Ochrophyta</taxon>
        <taxon>Bacillariophyta</taxon>
        <taxon>Bacillariophyceae</taxon>
        <taxon>Bacillariophycidae</taxon>
        <taxon>Naviculales</taxon>
        <taxon>Naviculaceae</taxon>
        <taxon>Fistulifera</taxon>
    </lineage>
</organism>
<evidence type="ECO:0000256" key="6">
    <source>
        <dbReference type="RuleBase" id="RU004020"/>
    </source>
</evidence>
<name>A0A1Z5KEV1_FISSO</name>
<comment type="caution">
    <text evidence="9">The sequence shown here is derived from an EMBL/GenBank/DDBJ whole genome shotgun (WGS) entry which is preliminary data.</text>
</comment>
<dbReference type="FunFam" id="1.10.10.10:FF:000027">
    <property type="entry name" value="Heat shock transcription factor 1"/>
    <property type="match status" value="1"/>
</dbReference>
<dbReference type="InterPro" id="IPR000232">
    <property type="entry name" value="HSF_DNA-bd"/>
</dbReference>
<reference evidence="9 10" key="1">
    <citation type="journal article" date="2015" name="Plant Cell">
        <title>Oil accumulation by the oleaginous diatom Fistulifera solaris as revealed by the genome and transcriptome.</title>
        <authorList>
            <person name="Tanaka T."/>
            <person name="Maeda Y."/>
            <person name="Veluchamy A."/>
            <person name="Tanaka M."/>
            <person name="Abida H."/>
            <person name="Marechal E."/>
            <person name="Bowler C."/>
            <person name="Muto M."/>
            <person name="Sunaga Y."/>
            <person name="Tanaka M."/>
            <person name="Yoshino T."/>
            <person name="Taniguchi T."/>
            <person name="Fukuda Y."/>
            <person name="Nemoto M."/>
            <person name="Matsumoto M."/>
            <person name="Wong P.S."/>
            <person name="Aburatani S."/>
            <person name="Fujibuchi W."/>
        </authorList>
    </citation>
    <scope>NUCLEOTIDE SEQUENCE [LARGE SCALE GENOMIC DNA]</scope>
    <source>
        <strain evidence="9 10">JPCC DA0580</strain>
    </source>
</reference>
<comment type="subcellular location">
    <subcellularLocation>
        <location evidence="1">Nucleus</location>
    </subcellularLocation>
</comment>
<keyword evidence="2" id="KW-0805">Transcription regulation</keyword>
<dbReference type="GO" id="GO:0043565">
    <property type="term" value="F:sequence-specific DNA binding"/>
    <property type="evidence" value="ECO:0007669"/>
    <property type="project" value="InterPro"/>
</dbReference>
<dbReference type="Proteomes" id="UP000198406">
    <property type="component" value="Unassembled WGS sequence"/>
</dbReference>
<dbReference type="PANTHER" id="PTHR10015:SF206">
    <property type="entry name" value="HSF-TYPE DNA-BINDING DOMAIN-CONTAINING PROTEIN"/>
    <property type="match status" value="1"/>
</dbReference>
<evidence type="ECO:0000313" key="9">
    <source>
        <dbReference type="EMBL" id="GAX24769.1"/>
    </source>
</evidence>